<organism evidence="2 3">
    <name type="scientific">Phytophthora megakarya</name>
    <dbReference type="NCBI Taxonomy" id="4795"/>
    <lineage>
        <taxon>Eukaryota</taxon>
        <taxon>Sar</taxon>
        <taxon>Stramenopiles</taxon>
        <taxon>Oomycota</taxon>
        <taxon>Peronosporomycetes</taxon>
        <taxon>Peronosporales</taxon>
        <taxon>Peronosporaceae</taxon>
        <taxon>Phytophthora</taxon>
    </lineage>
</organism>
<reference evidence="3" key="1">
    <citation type="submission" date="2017-03" db="EMBL/GenBank/DDBJ databases">
        <title>Phytopthora megakarya and P. palmivora, two closely related causual agents of cacao black pod achieved similar genome size and gene model numbers by different mechanisms.</title>
        <authorList>
            <person name="Ali S."/>
            <person name="Shao J."/>
            <person name="Larry D.J."/>
            <person name="Kronmiller B."/>
            <person name="Shen D."/>
            <person name="Strem M.D."/>
            <person name="Melnick R.L."/>
            <person name="Guiltinan M.J."/>
            <person name="Tyler B.M."/>
            <person name="Meinhardt L.W."/>
            <person name="Bailey B.A."/>
        </authorList>
    </citation>
    <scope>NUCLEOTIDE SEQUENCE [LARGE SCALE GENOMIC DNA]</scope>
    <source>
        <strain evidence="3">zdho120</strain>
    </source>
</reference>
<evidence type="ECO:0000256" key="1">
    <source>
        <dbReference type="SAM" id="MobiDB-lite"/>
    </source>
</evidence>
<dbReference type="OrthoDB" id="129653at2759"/>
<protein>
    <submittedName>
        <fullName evidence="2">Uncharacterized protein</fullName>
    </submittedName>
</protein>
<proteinExistence type="predicted"/>
<keyword evidence="3" id="KW-1185">Reference proteome</keyword>
<feature type="region of interest" description="Disordered" evidence="1">
    <location>
        <begin position="82"/>
        <end position="112"/>
    </location>
</feature>
<evidence type="ECO:0000313" key="3">
    <source>
        <dbReference type="Proteomes" id="UP000198211"/>
    </source>
</evidence>
<feature type="compositionally biased region" description="Basic and acidic residues" evidence="1">
    <location>
        <begin position="102"/>
        <end position="112"/>
    </location>
</feature>
<accession>A0A225V9P7</accession>
<gene>
    <name evidence="2" type="ORF">PHMEG_00026244</name>
</gene>
<dbReference type="Proteomes" id="UP000198211">
    <property type="component" value="Unassembled WGS sequence"/>
</dbReference>
<dbReference type="AlphaFoldDB" id="A0A225V9P7"/>
<comment type="caution">
    <text evidence="2">The sequence shown here is derived from an EMBL/GenBank/DDBJ whole genome shotgun (WGS) entry which is preliminary data.</text>
</comment>
<sequence>MPPRQETRSEADAFIARLNNRTPEERTRLLREHRAFLSGDRDQDTNFHDAVVQTVMAGPSRTPAPVRLPPTGETASYIEAVRKQKAAEATAEGSEKKKKTEKKRELAKGKKR</sequence>
<name>A0A225V9P7_9STRA</name>
<evidence type="ECO:0000313" key="2">
    <source>
        <dbReference type="EMBL" id="OWZ02231.1"/>
    </source>
</evidence>
<dbReference type="EMBL" id="NBNE01006308">
    <property type="protein sequence ID" value="OWZ02231.1"/>
    <property type="molecule type" value="Genomic_DNA"/>
</dbReference>